<dbReference type="InterPro" id="IPR017452">
    <property type="entry name" value="GPCR_Rhodpsn_7TM"/>
</dbReference>
<evidence type="ECO:0000256" key="5">
    <source>
        <dbReference type="ARBA" id="ARBA00023040"/>
    </source>
</evidence>
<dbReference type="GO" id="GO:0004930">
    <property type="term" value="F:G protein-coupled receptor activity"/>
    <property type="evidence" value="ECO:0007669"/>
    <property type="project" value="UniProtKB-KW"/>
</dbReference>
<keyword evidence="6 11" id="KW-0472">Membrane</keyword>
<keyword evidence="9 10" id="KW-0807">Transducer</keyword>
<dbReference type="PROSITE" id="PS50262">
    <property type="entry name" value="G_PROTEIN_RECEP_F1_2"/>
    <property type="match status" value="1"/>
</dbReference>
<dbReference type="PANTHER" id="PTHR24248">
    <property type="entry name" value="ADRENERGIC RECEPTOR-RELATED G-PROTEIN COUPLED RECEPTOR"/>
    <property type="match status" value="1"/>
</dbReference>
<feature type="transmembrane region" description="Helical" evidence="11">
    <location>
        <begin position="121"/>
        <end position="144"/>
    </location>
</feature>
<feature type="transmembrane region" description="Helical" evidence="11">
    <location>
        <begin position="279"/>
        <end position="299"/>
    </location>
</feature>
<keyword evidence="5 10" id="KW-0297">G-protein coupled receptor</keyword>
<keyword evidence="7" id="KW-1015">Disulfide bond</keyword>
<evidence type="ECO:0000256" key="11">
    <source>
        <dbReference type="SAM" id="Phobius"/>
    </source>
</evidence>
<dbReference type="EMBL" id="MG973318">
    <property type="protein sequence ID" value="AWJ68171.1"/>
    <property type="molecule type" value="mRNA"/>
</dbReference>
<organism evidence="13">
    <name type="scientific">Hirudo verbana</name>
    <dbReference type="NCBI Taxonomy" id="311461"/>
    <lineage>
        <taxon>Eukaryota</taxon>
        <taxon>Metazoa</taxon>
        <taxon>Spiralia</taxon>
        <taxon>Lophotrochozoa</taxon>
        <taxon>Annelida</taxon>
        <taxon>Clitellata</taxon>
        <taxon>Hirudinea</taxon>
        <taxon>Hirudinida</taxon>
        <taxon>Hirudiniformes</taxon>
        <taxon>Hirudinidae</taxon>
        <taxon>Hirudo</taxon>
    </lineage>
</organism>
<feature type="transmembrane region" description="Helical" evidence="11">
    <location>
        <begin position="196"/>
        <end position="216"/>
    </location>
</feature>
<keyword evidence="8 10" id="KW-0675">Receptor</keyword>
<evidence type="ECO:0000256" key="3">
    <source>
        <dbReference type="ARBA" id="ARBA00022692"/>
    </source>
</evidence>
<evidence type="ECO:0000256" key="6">
    <source>
        <dbReference type="ARBA" id="ARBA00023136"/>
    </source>
</evidence>
<evidence type="ECO:0000259" key="12">
    <source>
        <dbReference type="PROSITE" id="PS50262"/>
    </source>
</evidence>
<keyword evidence="4 11" id="KW-1133">Transmembrane helix</keyword>
<dbReference type="PANTHER" id="PTHR24248:SF125">
    <property type="entry name" value="DOPAMINE D2-LIKE RECEPTOR"/>
    <property type="match status" value="1"/>
</dbReference>
<evidence type="ECO:0000256" key="8">
    <source>
        <dbReference type="ARBA" id="ARBA00023170"/>
    </source>
</evidence>
<feature type="transmembrane region" description="Helical" evidence="11">
    <location>
        <begin position="237"/>
        <end position="259"/>
    </location>
</feature>
<dbReference type="SUPFAM" id="SSF81321">
    <property type="entry name" value="Family A G protein-coupled receptor-like"/>
    <property type="match status" value="1"/>
</dbReference>
<dbReference type="Gene3D" id="1.20.1070.10">
    <property type="entry name" value="Rhodopsin 7-helix transmembrane proteins"/>
    <property type="match status" value="1"/>
</dbReference>
<reference evidence="13" key="1">
    <citation type="submission" date="2018-02" db="EMBL/GenBank/DDBJ databases">
        <title>Hirudo verbana central nervous system transcriptome analysis of ion channel and receptor content.</title>
        <authorList>
            <person name="Northcutt A.J."/>
            <person name="Schulz D.J."/>
            <person name="Mesce K.A."/>
        </authorList>
    </citation>
    <scope>NUCLEOTIDE SEQUENCE</scope>
</reference>
<evidence type="ECO:0000256" key="1">
    <source>
        <dbReference type="ARBA" id="ARBA00004651"/>
    </source>
</evidence>
<dbReference type="SMART" id="SM01381">
    <property type="entry name" value="7TM_GPCR_Srsx"/>
    <property type="match status" value="1"/>
</dbReference>
<evidence type="ECO:0000256" key="4">
    <source>
        <dbReference type="ARBA" id="ARBA00022989"/>
    </source>
</evidence>
<dbReference type="AlphaFoldDB" id="A0A2S1WLX3"/>
<keyword evidence="3 10" id="KW-0812">Transmembrane</keyword>
<protein>
    <submittedName>
        <fullName evidence="13">Putative dopamine receptor 2</fullName>
    </submittedName>
</protein>
<comment type="subcellular location">
    <subcellularLocation>
        <location evidence="1">Cell membrane</location>
        <topology evidence="1">Multi-pass membrane protein</topology>
    </subcellularLocation>
</comment>
<evidence type="ECO:0000256" key="10">
    <source>
        <dbReference type="RuleBase" id="RU000688"/>
    </source>
</evidence>
<feature type="domain" description="G-protein coupled receptors family 1 profile" evidence="12">
    <location>
        <begin position="136"/>
        <end position="344"/>
    </location>
</feature>
<name>A0A2S1WLX3_9ANNE</name>
<evidence type="ECO:0000256" key="9">
    <source>
        <dbReference type="ARBA" id="ARBA00023224"/>
    </source>
</evidence>
<keyword evidence="2" id="KW-1003">Cell membrane</keyword>
<comment type="similarity">
    <text evidence="10">Belongs to the G-protein coupled receptor 1 family.</text>
</comment>
<evidence type="ECO:0000313" key="13">
    <source>
        <dbReference type="EMBL" id="AWJ68171.1"/>
    </source>
</evidence>
<dbReference type="GO" id="GO:0001591">
    <property type="term" value="F:dopamine neurotransmitter receptor activity, coupled via Gi/Go"/>
    <property type="evidence" value="ECO:0007669"/>
    <property type="project" value="TreeGrafter"/>
</dbReference>
<feature type="transmembrane region" description="Helical" evidence="11">
    <location>
        <begin position="156"/>
        <end position="176"/>
    </location>
</feature>
<proteinExistence type="evidence at transcript level"/>
<evidence type="ECO:0000256" key="7">
    <source>
        <dbReference type="ARBA" id="ARBA00023157"/>
    </source>
</evidence>
<sequence length="474" mass="53567">MPTGELVKYFFLLTTSFFKQQANNNGDDFNNNNFHRYVDNNNNDDYNNNNLEVTTSSSHHSLQYASDYDLYYFNGSSFFNVCIYSDIVDFDCLGYWMMMNFSTFDLSTPLDDLLGVLPSNFGALFLLPFPVLTVFGNVLVVLSVIKERNLQTVTNYFIVSLAVADIMVAIFVMPLAVYVEVNNSLWMLGDILCDVWVALDVLCCTASILNLTAISVDRYFAVTKPIKYARHKNSKRVYVMLGLTWVISAAISSPIVLGANYTERRTQTKYLCTFYNSNFLIYSSMGSFYIPCIVMVLLYGKIFNAIRIRARKAAAQKKIKSVSGKNPSTRIQNVKTFQTPSVLVNHCTANLDELSEEHNASRPCVIINNRNAVETSLVDNSRRGELCEPFSTTETPAPLNSVERTNISSHVQMESNAIVISNKSPCNCQNLVLSDAEIDTDSRRHTNSIFLKLPDIDEARDSSWMVFLIYYLTN</sequence>
<dbReference type="PROSITE" id="PS00237">
    <property type="entry name" value="G_PROTEIN_RECEP_F1_1"/>
    <property type="match status" value="1"/>
</dbReference>
<accession>A0A2S1WLX3</accession>
<dbReference type="GO" id="GO:0005886">
    <property type="term" value="C:plasma membrane"/>
    <property type="evidence" value="ECO:0007669"/>
    <property type="project" value="UniProtKB-SubCell"/>
</dbReference>
<dbReference type="FunFam" id="1.20.1070.10:FF:000523">
    <property type="entry name" value="5-hydroxytryptamine receptor 2B"/>
    <property type="match status" value="1"/>
</dbReference>
<dbReference type="GO" id="GO:0045202">
    <property type="term" value="C:synapse"/>
    <property type="evidence" value="ECO:0007669"/>
    <property type="project" value="GOC"/>
</dbReference>
<dbReference type="InterPro" id="IPR000276">
    <property type="entry name" value="GPCR_Rhodpsn"/>
</dbReference>
<dbReference type="PRINTS" id="PR00237">
    <property type="entry name" value="GPCRRHODOPSN"/>
</dbReference>
<evidence type="ECO:0000256" key="2">
    <source>
        <dbReference type="ARBA" id="ARBA00022475"/>
    </source>
</evidence>
<dbReference type="Pfam" id="PF00001">
    <property type="entry name" value="7tm_1"/>
    <property type="match status" value="1"/>
</dbReference>